<keyword evidence="2" id="KW-1185">Reference proteome</keyword>
<accession>A0A8J2EP58</accession>
<dbReference type="EMBL" id="CAJNRD030001117">
    <property type="protein sequence ID" value="CAG5076639.1"/>
    <property type="molecule type" value="Genomic_DNA"/>
</dbReference>
<organism evidence="1 2">
    <name type="scientific">Cotesia congregata</name>
    <name type="common">Parasitoid wasp</name>
    <name type="synonym">Apanteles congregatus</name>
    <dbReference type="NCBI Taxonomy" id="51543"/>
    <lineage>
        <taxon>Eukaryota</taxon>
        <taxon>Metazoa</taxon>
        <taxon>Ecdysozoa</taxon>
        <taxon>Arthropoda</taxon>
        <taxon>Hexapoda</taxon>
        <taxon>Insecta</taxon>
        <taxon>Pterygota</taxon>
        <taxon>Neoptera</taxon>
        <taxon>Endopterygota</taxon>
        <taxon>Hymenoptera</taxon>
        <taxon>Apocrita</taxon>
        <taxon>Ichneumonoidea</taxon>
        <taxon>Braconidae</taxon>
        <taxon>Microgastrinae</taxon>
        <taxon>Cotesia</taxon>
    </lineage>
</organism>
<evidence type="ECO:0000313" key="2">
    <source>
        <dbReference type="Proteomes" id="UP000786811"/>
    </source>
</evidence>
<protein>
    <submittedName>
        <fullName evidence="1">Uncharacterized protein</fullName>
    </submittedName>
</protein>
<reference evidence="1" key="1">
    <citation type="submission" date="2021-04" db="EMBL/GenBank/DDBJ databases">
        <authorList>
            <person name="Chebbi M.A.C M."/>
        </authorList>
    </citation>
    <scope>NUCLEOTIDE SEQUENCE</scope>
</reference>
<dbReference type="Proteomes" id="UP000786811">
    <property type="component" value="Unassembled WGS sequence"/>
</dbReference>
<evidence type="ECO:0000313" key="1">
    <source>
        <dbReference type="EMBL" id="CAG5076639.1"/>
    </source>
</evidence>
<comment type="caution">
    <text evidence="1">The sequence shown here is derived from an EMBL/GenBank/DDBJ whole genome shotgun (WGS) entry which is preliminary data.</text>
</comment>
<sequence>MLWLLFLERTFRPLLSKKEGLSRHCNWPCMQAWKILAASPNYLHHFLLRLLASFSTASLLLPLSRARTLIKSSFRPLAAK</sequence>
<proteinExistence type="predicted"/>
<name>A0A8J2EP58_COTCN</name>
<gene>
    <name evidence="1" type="ORF">HICCMSTLAB_LOCUS2239</name>
</gene>
<dbReference type="AlphaFoldDB" id="A0A8J2EP58"/>